<evidence type="ECO:0000256" key="4">
    <source>
        <dbReference type="ARBA" id="ARBA00022989"/>
    </source>
</evidence>
<reference evidence="12 13" key="2">
    <citation type="submission" date="2018-11" db="EMBL/GenBank/DDBJ databases">
        <authorList>
            <consortium name="Pathogen Informatics"/>
        </authorList>
    </citation>
    <scope>NUCLEOTIDE SEQUENCE [LARGE SCALE GENOMIC DNA]</scope>
</reference>
<evidence type="ECO:0000313" key="13">
    <source>
        <dbReference type="Proteomes" id="UP000270296"/>
    </source>
</evidence>
<dbReference type="PRINTS" id="PR01084">
    <property type="entry name" value="NAHEXCHNGR"/>
</dbReference>
<evidence type="ECO:0000313" key="14">
    <source>
        <dbReference type="WBParaSite" id="SBAD_0000628601-mRNA-1"/>
    </source>
</evidence>
<feature type="transmembrane region" description="Helical" evidence="10">
    <location>
        <begin position="349"/>
        <end position="365"/>
    </location>
</feature>
<dbReference type="GO" id="GO:0005886">
    <property type="term" value="C:plasma membrane"/>
    <property type="evidence" value="ECO:0007669"/>
    <property type="project" value="TreeGrafter"/>
</dbReference>
<dbReference type="GO" id="GO:0098719">
    <property type="term" value="P:sodium ion import across plasma membrane"/>
    <property type="evidence" value="ECO:0007669"/>
    <property type="project" value="TreeGrafter"/>
</dbReference>
<feature type="transmembrane region" description="Helical" evidence="10">
    <location>
        <begin position="371"/>
        <end position="390"/>
    </location>
</feature>
<evidence type="ECO:0000313" key="12">
    <source>
        <dbReference type="EMBL" id="VDP09077.1"/>
    </source>
</evidence>
<feature type="transmembrane region" description="Helical" evidence="10">
    <location>
        <begin position="206"/>
        <end position="229"/>
    </location>
</feature>
<dbReference type="AlphaFoldDB" id="A0A183IR03"/>
<accession>A0A183IR03</accession>
<gene>
    <name evidence="12" type="ORF">SBAD_LOCUS6050</name>
</gene>
<dbReference type="PANTHER" id="PTHR10110:SF187">
    <property type="entry name" value="SODIUM_HYDROGEN EXCHANGER"/>
    <property type="match status" value="1"/>
</dbReference>
<dbReference type="Gene3D" id="6.10.140.1330">
    <property type="match status" value="1"/>
</dbReference>
<sequence length="479" mass="53374">MFLIEVSTLLSVCGVFVIVNAVQMPANDVEDEKEAEVKALALHRTDTLNILLYTFLLLITVLTIWKLKYGKNRCIPFMHETGLTLFYGKCIEGRGMLVGAIIKFVTKGASNLSQTVSVQPVNRSLKLDLPPDYLRFIFRRTDRHLNKSSTFMYRFDGNVQGESVNLIKEIATFDPEIFFNILLPPIIFNAGYSLKRGNFFRNIGSILTYAVVGTTVSCFLTGVIVYGVTILTRVPFALNEAFLFGAVISATDPVTVLAIFNDLKVDVDLFALVFGESALNDAVAIVLCKTIENYSPSGADGEHWFDGHAFLSSCGSFFAVFFGSLGIGALFGCVTALFTKFTRISKSTLLETILFILMSYASFLVSESAGMTGIVSVLFCGICQAHYTYNNLSKCSQVRTKQFFEVLNFLSENFIFTYIGVSLLTSQSHSFNYWFLMGAFIGIFVSRAAFVYLLTYLLNVTRRPRIPMNHQHMILFSGK</sequence>
<feature type="transmembrane region" description="Helical" evidence="10">
    <location>
        <begin position="241"/>
        <end position="260"/>
    </location>
</feature>
<dbReference type="InterPro" id="IPR006153">
    <property type="entry name" value="Cation/H_exchanger_TM"/>
</dbReference>
<dbReference type="EMBL" id="UZAM01009452">
    <property type="protein sequence ID" value="VDP09077.1"/>
    <property type="molecule type" value="Genomic_DNA"/>
</dbReference>
<dbReference type="OrthoDB" id="196264at2759"/>
<keyword evidence="9" id="KW-0050">Antiport</keyword>
<keyword evidence="2 9" id="KW-0813">Transport</keyword>
<evidence type="ECO:0000256" key="1">
    <source>
        <dbReference type="ARBA" id="ARBA00004141"/>
    </source>
</evidence>
<evidence type="ECO:0000256" key="10">
    <source>
        <dbReference type="SAM" id="Phobius"/>
    </source>
</evidence>
<feature type="transmembrane region" description="Helical" evidence="10">
    <location>
        <begin position="50"/>
        <end position="67"/>
    </location>
</feature>
<evidence type="ECO:0000256" key="2">
    <source>
        <dbReference type="ARBA" id="ARBA00022448"/>
    </source>
</evidence>
<evidence type="ECO:0000259" key="11">
    <source>
        <dbReference type="Pfam" id="PF00999"/>
    </source>
</evidence>
<feature type="transmembrane region" description="Helical" evidence="10">
    <location>
        <begin position="177"/>
        <end position="194"/>
    </location>
</feature>
<feature type="transmembrane region" description="Helical" evidence="10">
    <location>
        <begin position="433"/>
        <end position="458"/>
    </location>
</feature>
<dbReference type="InterPro" id="IPR004709">
    <property type="entry name" value="NaH_exchanger"/>
</dbReference>
<dbReference type="NCBIfam" id="TIGR00840">
    <property type="entry name" value="b_cpa1"/>
    <property type="match status" value="1"/>
</dbReference>
<feature type="transmembrane region" description="Helical" evidence="10">
    <location>
        <begin position="402"/>
        <end position="421"/>
    </location>
</feature>
<dbReference type="GO" id="GO:0051453">
    <property type="term" value="P:regulation of intracellular pH"/>
    <property type="evidence" value="ECO:0007669"/>
    <property type="project" value="TreeGrafter"/>
</dbReference>
<feature type="transmembrane region" description="Helical" evidence="10">
    <location>
        <begin position="317"/>
        <end position="337"/>
    </location>
</feature>
<keyword evidence="3 9" id="KW-0812">Transmembrane</keyword>
<organism evidence="14">
    <name type="scientific">Soboliphyme baturini</name>
    <dbReference type="NCBI Taxonomy" id="241478"/>
    <lineage>
        <taxon>Eukaryota</taxon>
        <taxon>Metazoa</taxon>
        <taxon>Ecdysozoa</taxon>
        <taxon>Nematoda</taxon>
        <taxon>Enoplea</taxon>
        <taxon>Dorylaimia</taxon>
        <taxon>Dioctophymatida</taxon>
        <taxon>Dioctophymatoidea</taxon>
        <taxon>Soboliphymatidae</taxon>
        <taxon>Soboliphyme</taxon>
    </lineage>
</organism>
<keyword evidence="8 9" id="KW-0739">Sodium transport</keyword>
<evidence type="ECO:0000256" key="8">
    <source>
        <dbReference type="ARBA" id="ARBA00023201"/>
    </source>
</evidence>
<evidence type="ECO:0000256" key="7">
    <source>
        <dbReference type="ARBA" id="ARBA00023136"/>
    </source>
</evidence>
<dbReference type="PANTHER" id="PTHR10110">
    <property type="entry name" value="SODIUM/HYDROGEN EXCHANGER"/>
    <property type="match status" value="1"/>
</dbReference>
<evidence type="ECO:0000256" key="3">
    <source>
        <dbReference type="ARBA" id="ARBA00022692"/>
    </source>
</evidence>
<dbReference type="GO" id="GO:0015385">
    <property type="term" value="F:sodium:proton antiporter activity"/>
    <property type="evidence" value="ECO:0007669"/>
    <property type="project" value="InterPro"/>
</dbReference>
<evidence type="ECO:0000256" key="6">
    <source>
        <dbReference type="ARBA" id="ARBA00023065"/>
    </source>
</evidence>
<proteinExistence type="inferred from homology"/>
<evidence type="ECO:0000256" key="9">
    <source>
        <dbReference type="RuleBase" id="RU003722"/>
    </source>
</evidence>
<reference evidence="14" key="1">
    <citation type="submission" date="2016-06" db="UniProtKB">
        <authorList>
            <consortium name="WormBaseParasite"/>
        </authorList>
    </citation>
    <scope>IDENTIFICATION</scope>
</reference>
<dbReference type="Pfam" id="PF00999">
    <property type="entry name" value="Na_H_Exchanger"/>
    <property type="match status" value="1"/>
</dbReference>
<comment type="subcellular location">
    <subcellularLocation>
        <location evidence="1">Membrane</location>
        <topology evidence="1">Multi-pass membrane protein</topology>
    </subcellularLocation>
</comment>
<dbReference type="GO" id="GO:0015386">
    <property type="term" value="F:potassium:proton antiporter activity"/>
    <property type="evidence" value="ECO:0007669"/>
    <property type="project" value="TreeGrafter"/>
</dbReference>
<comment type="similarity">
    <text evidence="9">Belongs to the monovalent cation:proton antiporter 1 (CPA1) transporter (TC 2.A.36) family.</text>
</comment>
<feature type="domain" description="Cation/H+ exchanger transmembrane" evidence="11">
    <location>
        <begin position="165"/>
        <end position="478"/>
    </location>
</feature>
<dbReference type="WBParaSite" id="SBAD_0000628601-mRNA-1">
    <property type="protein sequence ID" value="SBAD_0000628601-mRNA-1"/>
    <property type="gene ID" value="SBAD_0000628601"/>
</dbReference>
<keyword evidence="7 10" id="KW-0472">Membrane</keyword>
<keyword evidence="13" id="KW-1185">Reference proteome</keyword>
<dbReference type="Proteomes" id="UP000270296">
    <property type="component" value="Unassembled WGS sequence"/>
</dbReference>
<dbReference type="GO" id="GO:0055037">
    <property type="term" value="C:recycling endosome"/>
    <property type="evidence" value="ECO:0007669"/>
    <property type="project" value="TreeGrafter"/>
</dbReference>
<keyword evidence="4 10" id="KW-1133">Transmembrane helix</keyword>
<evidence type="ECO:0000256" key="5">
    <source>
        <dbReference type="ARBA" id="ARBA00023053"/>
    </source>
</evidence>
<dbReference type="InterPro" id="IPR018422">
    <property type="entry name" value="Cation/H_exchanger_CPA1"/>
</dbReference>
<protein>
    <recommendedName>
        <fullName evidence="9">Sodium/hydrogen exchanger</fullName>
    </recommendedName>
</protein>
<name>A0A183IR03_9BILA</name>
<keyword evidence="6 9" id="KW-0406">Ion transport</keyword>
<keyword evidence="5" id="KW-0915">Sodium</keyword>